<dbReference type="PANTHER" id="PTHR30450">
    <property type="entry name" value="ABC TRANSPORTER PERMEASE"/>
    <property type="match status" value="1"/>
</dbReference>
<evidence type="ECO:0000259" key="13">
    <source>
        <dbReference type="PROSITE" id="PS50928"/>
    </source>
</evidence>
<dbReference type="Pfam" id="PF00528">
    <property type="entry name" value="BPD_transp_1"/>
    <property type="match status" value="1"/>
</dbReference>
<evidence type="ECO:0000256" key="6">
    <source>
        <dbReference type="ARBA" id="ARBA00022692"/>
    </source>
</evidence>
<comment type="similarity">
    <text evidence="2">Belongs to the binding-protein-dependent transport system permease family. HisMQ subfamily.</text>
</comment>
<dbReference type="SUPFAM" id="SSF161098">
    <property type="entry name" value="MetI-like"/>
    <property type="match status" value="1"/>
</dbReference>
<keyword evidence="8 12" id="KW-1133">Transmembrane helix</keyword>
<feature type="transmembrane region" description="Helical" evidence="12">
    <location>
        <begin position="20"/>
        <end position="47"/>
    </location>
</feature>
<dbReference type="PROSITE" id="PS50928">
    <property type="entry name" value="ABC_TM1"/>
    <property type="match status" value="1"/>
</dbReference>
<dbReference type="FunFam" id="1.10.3720.10:FF:000012">
    <property type="entry name" value="Histidine ABC transporter permease HisM"/>
    <property type="match status" value="1"/>
</dbReference>
<feature type="transmembrane region" description="Helical" evidence="12">
    <location>
        <begin position="200"/>
        <end position="221"/>
    </location>
</feature>
<keyword evidence="3 12" id="KW-0813">Transport</keyword>
<comment type="subcellular location">
    <subcellularLocation>
        <location evidence="1">Cell inner membrane</location>
        <topology evidence="1">Multi-pass membrane protein</topology>
    </subcellularLocation>
    <subcellularLocation>
        <location evidence="12">Cell membrane</location>
        <topology evidence="12">Multi-pass membrane protein</topology>
    </subcellularLocation>
</comment>
<keyword evidence="7" id="KW-0029">Amino-acid transport</keyword>
<feature type="domain" description="ABC transmembrane type-1" evidence="13">
    <location>
        <begin position="23"/>
        <end position="221"/>
    </location>
</feature>
<dbReference type="EMBL" id="CP019062">
    <property type="protein sequence ID" value="AVF33680.1"/>
    <property type="molecule type" value="Genomic_DNA"/>
</dbReference>
<evidence type="ECO:0000256" key="5">
    <source>
        <dbReference type="ARBA" id="ARBA00022519"/>
    </source>
</evidence>
<reference evidence="15" key="1">
    <citation type="submission" date="2017-01" db="EMBL/GenBank/DDBJ databases">
        <title>Genome sequence of Rouxiella sp. ERMR1:05.</title>
        <authorList>
            <person name="Kumar R."/>
            <person name="Singh D."/>
            <person name="Kumar S."/>
        </authorList>
    </citation>
    <scope>NUCLEOTIDE SEQUENCE [LARGE SCALE GENOMIC DNA]</scope>
    <source>
        <strain evidence="15">ERMR1:05</strain>
    </source>
</reference>
<protein>
    <recommendedName>
        <fullName evidence="10">Histidine/lysine/arginine/ornithine transport system permease protein HisM</fullName>
    </recommendedName>
</protein>
<name>A0A2L1UL65_9GAMM</name>
<evidence type="ECO:0000256" key="2">
    <source>
        <dbReference type="ARBA" id="ARBA00010072"/>
    </source>
</evidence>
<comment type="subunit">
    <text evidence="11">The HisPMQJ complex is composed of two ATP-binding proteins (HisP), two transmembrane proteins (HisM and HisQ) and a solute-binding protein (HisJ). The HisPMQ-ArgT complex is composed of two ATP-binding proteins (HisP), two transmembrane proteins (HisM and HisQ) and a solute-binding protein (ArgT).</text>
</comment>
<evidence type="ECO:0000256" key="9">
    <source>
        <dbReference type="ARBA" id="ARBA00023136"/>
    </source>
</evidence>
<dbReference type="InterPro" id="IPR051322">
    <property type="entry name" value="AA_ABC_Transporter_Permease"/>
</dbReference>
<evidence type="ECO:0000256" key="8">
    <source>
        <dbReference type="ARBA" id="ARBA00022989"/>
    </source>
</evidence>
<dbReference type="KEGG" id="rox:BV494_01505"/>
<accession>A0A2L1UL65</accession>
<dbReference type="CDD" id="cd06261">
    <property type="entry name" value="TM_PBP2"/>
    <property type="match status" value="1"/>
</dbReference>
<dbReference type="NCBIfam" id="TIGR01726">
    <property type="entry name" value="HEQRo_perm_3TM"/>
    <property type="match status" value="1"/>
</dbReference>
<gene>
    <name evidence="14" type="ORF">BV494_01505</name>
</gene>
<evidence type="ECO:0000256" key="12">
    <source>
        <dbReference type="RuleBase" id="RU363032"/>
    </source>
</evidence>
<keyword evidence="5" id="KW-0997">Cell inner membrane</keyword>
<evidence type="ECO:0000256" key="3">
    <source>
        <dbReference type="ARBA" id="ARBA00022448"/>
    </source>
</evidence>
<dbReference type="RefSeq" id="WP_104921252.1">
    <property type="nucleotide sequence ID" value="NZ_CP019062.1"/>
</dbReference>
<dbReference type="InterPro" id="IPR035906">
    <property type="entry name" value="MetI-like_sf"/>
</dbReference>
<dbReference type="PANTHER" id="PTHR30450:SF5">
    <property type="entry name" value="HISTIDINE TRANSPORT SYSTEM PERMEASE PROTEIN HISM"/>
    <property type="match status" value="1"/>
</dbReference>
<dbReference type="AlphaFoldDB" id="A0A2L1UL65"/>
<keyword evidence="9 12" id="KW-0472">Membrane</keyword>
<proteinExistence type="inferred from homology"/>
<feature type="transmembrane region" description="Helical" evidence="12">
    <location>
        <begin position="59"/>
        <end position="79"/>
    </location>
</feature>
<keyword evidence="6 12" id="KW-0812">Transmembrane</keyword>
<dbReference type="InterPro" id="IPR000515">
    <property type="entry name" value="MetI-like"/>
</dbReference>
<keyword evidence="4" id="KW-1003">Cell membrane</keyword>
<evidence type="ECO:0000313" key="14">
    <source>
        <dbReference type="EMBL" id="AVF33680.1"/>
    </source>
</evidence>
<evidence type="ECO:0000256" key="4">
    <source>
        <dbReference type="ARBA" id="ARBA00022475"/>
    </source>
</evidence>
<dbReference type="Gene3D" id="1.10.3720.10">
    <property type="entry name" value="MetI-like"/>
    <property type="match status" value="1"/>
</dbReference>
<organism evidence="14 15">
    <name type="scientific">Rahnella sikkimica</name>
    <dbReference type="NCBI Taxonomy" id="1805933"/>
    <lineage>
        <taxon>Bacteria</taxon>
        <taxon>Pseudomonadati</taxon>
        <taxon>Pseudomonadota</taxon>
        <taxon>Gammaproteobacteria</taxon>
        <taxon>Enterobacterales</taxon>
        <taxon>Yersiniaceae</taxon>
        <taxon>Rahnella</taxon>
    </lineage>
</organism>
<sequence length="238" mass="26568">MIEILQQYGMSLLYSDGYRFTGLAITLWLLISSVVMGGLLAVPMAVGRVSSNKFIRYPIWLYTYIFRGTPLYVQLLVFYSGMYSLEIVRGTDFLNAFFRSGLNCTILALTLNTCAYTTEIFAGAIRSVPHGEIEAANAYGFSRFKLYTCIILPSALRTALPAYSNEVILMLHSTALAFTATVPDVLKIARDINSATYQPFYAFGIAAVIYLCVSFVLIGLFRKAEKRWLAHVKPQSSH</sequence>
<dbReference type="GO" id="GO:0006865">
    <property type="term" value="P:amino acid transport"/>
    <property type="evidence" value="ECO:0007669"/>
    <property type="project" value="UniProtKB-KW"/>
</dbReference>
<evidence type="ECO:0000256" key="1">
    <source>
        <dbReference type="ARBA" id="ARBA00004429"/>
    </source>
</evidence>
<evidence type="ECO:0000256" key="10">
    <source>
        <dbReference type="ARBA" id="ARBA00039779"/>
    </source>
</evidence>
<evidence type="ECO:0000256" key="7">
    <source>
        <dbReference type="ARBA" id="ARBA00022970"/>
    </source>
</evidence>
<dbReference type="GO" id="GO:0043190">
    <property type="term" value="C:ATP-binding cassette (ABC) transporter complex"/>
    <property type="evidence" value="ECO:0007669"/>
    <property type="project" value="InterPro"/>
</dbReference>
<evidence type="ECO:0000256" key="11">
    <source>
        <dbReference type="ARBA" id="ARBA00046835"/>
    </source>
</evidence>
<keyword evidence="15" id="KW-1185">Reference proteome</keyword>
<dbReference type="OrthoDB" id="4404959at2"/>
<dbReference type="Proteomes" id="UP000239197">
    <property type="component" value="Chromosome"/>
</dbReference>
<evidence type="ECO:0000313" key="15">
    <source>
        <dbReference type="Proteomes" id="UP000239197"/>
    </source>
</evidence>
<dbReference type="GO" id="GO:0022857">
    <property type="term" value="F:transmembrane transporter activity"/>
    <property type="evidence" value="ECO:0007669"/>
    <property type="project" value="InterPro"/>
</dbReference>
<dbReference type="NCBIfam" id="NF011651">
    <property type="entry name" value="PRK15069.1"/>
    <property type="match status" value="1"/>
</dbReference>
<dbReference type="InterPro" id="IPR010065">
    <property type="entry name" value="AA_ABC_transptr_permease_3TM"/>
</dbReference>